<dbReference type="InParanoid" id="L5KBT9"/>
<dbReference type="AlphaFoldDB" id="L5KBT9"/>
<evidence type="ECO:0000313" key="3">
    <source>
        <dbReference type="Proteomes" id="UP000010552"/>
    </source>
</evidence>
<evidence type="ECO:0000313" key="2">
    <source>
        <dbReference type="EMBL" id="ELK08995.1"/>
    </source>
</evidence>
<keyword evidence="3" id="KW-1185">Reference proteome</keyword>
<gene>
    <name evidence="2" type="ORF">PAL_GLEAN10002336</name>
</gene>
<feature type="region of interest" description="Disordered" evidence="1">
    <location>
        <begin position="1"/>
        <end position="22"/>
    </location>
</feature>
<dbReference type="Proteomes" id="UP000010552">
    <property type="component" value="Unassembled WGS sequence"/>
</dbReference>
<sequence>MTSSEPPTHRKLNSRSLCGWDPPGHLASSRPASFLVESCPQEGSSVRLGGESLLEQDARITSSAPSGRPWTLSVSYEPHVHPSYSVSSSPTLTGVGARGSDVCRKRVEPRVLSYAMNERLAHPPKALTS</sequence>
<protein>
    <submittedName>
        <fullName evidence="2">Uncharacterized protein</fullName>
    </submittedName>
</protein>
<dbReference type="EMBL" id="KB030851">
    <property type="protein sequence ID" value="ELK08995.1"/>
    <property type="molecule type" value="Genomic_DNA"/>
</dbReference>
<organism evidence="2 3">
    <name type="scientific">Pteropus alecto</name>
    <name type="common">Black flying fox</name>
    <dbReference type="NCBI Taxonomy" id="9402"/>
    <lineage>
        <taxon>Eukaryota</taxon>
        <taxon>Metazoa</taxon>
        <taxon>Chordata</taxon>
        <taxon>Craniata</taxon>
        <taxon>Vertebrata</taxon>
        <taxon>Euteleostomi</taxon>
        <taxon>Mammalia</taxon>
        <taxon>Eutheria</taxon>
        <taxon>Laurasiatheria</taxon>
        <taxon>Chiroptera</taxon>
        <taxon>Yinpterochiroptera</taxon>
        <taxon>Pteropodoidea</taxon>
        <taxon>Pteropodidae</taxon>
        <taxon>Pteropodinae</taxon>
        <taxon>Pteropus</taxon>
    </lineage>
</organism>
<accession>L5KBT9</accession>
<evidence type="ECO:0000256" key="1">
    <source>
        <dbReference type="SAM" id="MobiDB-lite"/>
    </source>
</evidence>
<name>L5KBT9_PTEAL</name>
<reference evidence="3" key="1">
    <citation type="journal article" date="2013" name="Science">
        <title>Comparative analysis of bat genomes provides insight into the evolution of flight and immunity.</title>
        <authorList>
            <person name="Zhang G."/>
            <person name="Cowled C."/>
            <person name="Shi Z."/>
            <person name="Huang Z."/>
            <person name="Bishop-Lilly K.A."/>
            <person name="Fang X."/>
            <person name="Wynne J.W."/>
            <person name="Xiong Z."/>
            <person name="Baker M.L."/>
            <person name="Zhao W."/>
            <person name="Tachedjian M."/>
            <person name="Zhu Y."/>
            <person name="Zhou P."/>
            <person name="Jiang X."/>
            <person name="Ng J."/>
            <person name="Yang L."/>
            <person name="Wu L."/>
            <person name="Xiao J."/>
            <person name="Feng Y."/>
            <person name="Chen Y."/>
            <person name="Sun X."/>
            <person name="Zhang Y."/>
            <person name="Marsh G.A."/>
            <person name="Crameri G."/>
            <person name="Broder C.C."/>
            <person name="Frey K.G."/>
            <person name="Wang L.F."/>
            <person name="Wang J."/>
        </authorList>
    </citation>
    <scope>NUCLEOTIDE SEQUENCE [LARGE SCALE GENOMIC DNA]</scope>
</reference>
<proteinExistence type="predicted"/>